<comment type="caution">
    <text evidence="1">The sequence shown here is derived from an EMBL/GenBank/DDBJ whole genome shotgun (WGS) entry which is preliminary data.</text>
</comment>
<dbReference type="Proteomes" id="UP001054837">
    <property type="component" value="Unassembled WGS sequence"/>
</dbReference>
<keyword evidence="2" id="KW-1185">Reference proteome</keyword>
<dbReference type="EMBL" id="BPLQ01009827">
    <property type="protein sequence ID" value="GIY46854.1"/>
    <property type="molecule type" value="Genomic_DNA"/>
</dbReference>
<gene>
    <name evidence="1" type="ORF">CDAR_586691</name>
</gene>
<reference evidence="1 2" key="1">
    <citation type="submission" date="2021-06" db="EMBL/GenBank/DDBJ databases">
        <title>Caerostris darwini draft genome.</title>
        <authorList>
            <person name="Kono N."/>
            <person name="Arakawa K."/>
        </authorList>
    </citation>
    <scope>NUCLEOTIDE SEQUENCE [LARGE SCALE GENOMIC DNA]</scope>
</reference>
<dbReference type="AlphaFoldDB" id="A0AAV4TNX4"/>
<evidence type="ECO:0000313" key="2">
    <source>
        <dbReference type="Proteomes" id="UP001054837"/>
    </source>
</evidence>
<proteinExistence type="predicted"/>
<organism evidence="1 2">
    <name type="scientific">Caerostris darwini</name>
    <dbReference type="NCBI Taxonomy" id="1538125"/>
    <lineage>
        <taxon>Eukaryota</taxon>
        <taxon>Metazoa</taxon>
        <taxon>Ecdysozoa</taxon>
        <taxon>Arthropoda</taxon>
        <taxon>Chelicerata</taxon>
        <taxon>Arachnida</taxon>
        <taxon>Araneae</taxon>
        <taxon>Araneomorphae</taxon>
        <taxon>Entelegynae</taxon>
        <taxon>Araneoidea</taxon>
        <taxon>Araneidae</taxon>
        <taxon>Caerostris</taxon>
    </lineage>
</organism>
<accession>A0AAV4TNX4</accession>
<evidence type="ECO:0000313" key="1">
    <source>
        <dbReference type="EMBL" id="GIY46854.1"/>
    </source>
</evidence>
<name>A0AAV4TNX4_9ARAC</name>
<sequence>MPSIFCPHSSMVYKRHGVCWPRRDRKHLSYEYRHLSDQCFGSMESFFDKDPLPAAIQSLTTWPSRELNRSKGEVTLIIFGKHTPIICGHKIATTGNDPSLILTNDP</sequence>
<protein>
    <submittedName>
        <fullName evidence="1">Uncharacterized protein</fullName>
    </submittedName>
</protein>